<dbReference type="PANTHER" id="PTHR46481">
    <property type="entry name" value="ZINC FINGER BED DOMAIN-CONTAINING PROTEIN 4"/>
    <property type="match status" value="1"/>
</dbReference>
<dbReference type="InterPro" id="IPR012337">
    <property type="entry name" value="RNaseH-like_sf"/>
</dbReference>
<evidence type="ECO:0000313" key="8">
    <source>
        <dbReference type="EMBL" id="CAF2015301.1"/>
    </source>
</evidence>
<keyword evidence="5" id="KW-0539">Nucleus</keyword>
<dbReference type="GO" id="GO:0005634">
    <property type="term" value="C:nucleus"/>
    <property type="evidence" value="ECO:0007669"/>
    <property type="project" value="UniProtKB-SubCell"/>
</dbReference>
<feature type="compositionally biased region" description="Acidic residues" evidence="6">
    <location>
        <begin position="439"/>
        <end position="451"/>
    </location>
</feature>
<dbReference type="Pfam" id="PF05699">
    <property type="entry name" value="Dimer_Tnp_hAT"/>
    <property type="match status" value="1"/>
</dbReference>
<feature type="compositionally biased region" description="Acidic residues" evidence="6">
    <location>
        <begin position="396"/>
        <end position="405"/>
    </location>
</feature>
<keyword evidence="4" id="KW-0862">Zinc</keyword>
<sequence length="817" mass="92873">MASKTNKNHDDSATLSSSSAHSPYNLRRNQSQPGGVTKRNSSLRSKKNIHNVNAQTSNSSTSSTTSLTASNQPQSSSSGDEEVIDDNNANEIELSDDEPEAMIVAKRIERKQKKLPPAKDYFEHIDDNNYLCQICLKLIKISSNSDANLRSHLGRAHNMPEMLFDSQRNQSTANPKQIKPEKKRELHQAAIDCIITDGRAFGDFRRLGMSKFLNVICPGYRGPGRKTVRRRLGILYHEYRQKLREVLASIPAVAITVDIWTKKKKSFICLTGHAFNKKYESIPLVLGFRRFTGSHESENIKKYILYELQRLNIQDKICGIVGDNGSDIKKAINEIKPGERFSCTAHNINLVVKNGLGLWEKMKKKTKQPPRTTIDVIDHNSDDNDTSSDFDHSDIPDEFEDDEDNLTYSNAADSDEEVNNAVDDEDDDEDNVSYAGENDNQDDNEENDDYQSIESIDFQDIRASIRQLIDRMRAFINNNNSTRAVTDYVQQQEKIHDPPITAALVTDIEIRWNTTFITVDRFVTHQGIIDDINSRPFKIPNISSVQQLKLGNEKFEFTNDEWCTIKDLQTVLKPFFGATNTVSAKNYPTLALAYSIPYALRFFLTKPEKNESTGLKFIKKCLLEKLDLHFEDKLELHQKNLMLVAAVLDPNEYRRLQKRPLELQNGITLLKMEMEKEFQRNAADQPIITATSRSNVKKIPSTNVSKNNLDTLFSLCGIDSSERVAPTVNNILTIDEEIGYYISSINVDRVIIFSEFWYEHQNKLLLMSAVVRRVNVIPASSVPCESMFSVAGYIRRKQRSSLSPIGVALYLYLTLKK</sequence>
<accession>A0A816MK45</accession>
<evidence type="ECO:0000256" key="1">
    <source>
        <dbReference type="ARBA" id="ARBA00004123"/>
    </source>
</evidence>
<dbReference type="EMBL" id="CAJOBF010005461">
    <property type="protein sequence ID" value="CAF4176153.1"/>
    <property type="molecule type" value="Genomic_DNA"/>
</dbReference>
<dbReference type="InterPro" id="IPR008906">
    <property type="entry name" value="HATC_C_dom"/>
</dbReference>
<feature type="compositionally biased region" description="Low complexity" evidence="6">
    <location>
        <begin position="13"/>
        <end position="22"/>
    </location>
</feature>
<comment type="subcellular location">
    <subcellularLocation>
        <location evidence="1">Nucleus</location>
    </subcellularLocation>
</comment>
<reference evidence="8" key="1">
    <citation type="submission" date="2021-02" db="EMBL/GenBank/DDBJ databases">
        <authorList>
            <person name="Nowell W R."/>
        </authorList>
    </citation>
    <scope>NUCLEOTIDE SEQUENCE</scope>
</reference>
<evidence type="ECO:0000256" key="6">
    <source>
        <dbReference type="SAM" id="MobiDB-lite"/>
    </source>
</evidence>
<evidence type="ECO:0000256" key="5">
    <source>
        <dbReference type="ARBA" id="ARBA00023242"/>
    </source>
</evidence>
<evidence type="ECO:0000259" key="7">
    <source>
        <dbReference type="Pfam" id="PF05699"/>
    </source>
</evidence>
<dbReference type="AlphaFoldDB" id="A0A816MK45"/>
<evidence type="ECO:0000313" key="9">
    <source>
        <dbReference type="EMBL" id="CAF4176153.1"/>
    </source>
</evidence>
<protein>
    <recommendedName>
        <fullName evidence="7">HAT C-terminal dimerisation domain-containing protein</fullName>
    </recommendedName>
</protein>
<proteinExistence type="predicted"/>
<gene>
    <name evidence="9" type="ORF">UXM345_LOCUS26572</name>
    <name evidence="8" type="ORF">XDN619_LOCUS3988</name>
</gene>
<feature type="region of interest" description="Disordered" evidence="6">
    <location>
        <begin position="1"/>
        <end position="83"/>
    </location>
</feature>
<feature type="domain" description="HAT C-terminal dimerisation" evidence="7">
    <location>
        <begin position="754"/>
        <end position="804"/>
    </location>
</feature>
<evidence type="ECO:0000256" key="4">
    <source>
        <dbReference type="ARBA" id="ARBA00022833"/>
    </source>
</evidence>
<dbReference type="InterPro" id="IPR052035">
    <property type="entry name" value="ZnF_BED_domain_contain"/>
</dbReference>
<dbReference type="Proteomes" id="UP000663842">
    <property type="component" value="Unassembled WGS sequence"/>
</dbReference>
<dbReference type="Proteomes" id="UP000663887">
    <property type="component" value="Unassembled WGS sequence"/>
</dbReference>
<evidence type="ECO:0000256" key="3">
    <source>
        <dbReference type="ARBA" id="ARBA00022771"/>
    </source>
</evidence>
<name>A0A816MK45_9BILA</name>
<dbReference type="GO" id="GO:0046983">
    <property type="term" value="F:protein dimerization activity"/>
    <property type="evidence" value="ECO:0007669"/>
    <property type="project" value="InterPro"/>
</dbReference>
<feature type="compositionally biased region" description="Polar residues" evidence="6">
    <location>
        <begin position="27"/>
        <end position="43"/>
    </location>
</feature>
<keyword evidence="3" id="KW-0863">Zinc-finger</keyword>
<dbReference type="EMBL" id="CAJNRG010000683">
    <property type="protein sequence ID" value="CAF2015301.1"/>
    <property type="molecule type" value="Genomic_DNA"/>
</dbReference>
<dbReference type="SUPFAM" id="SSF53098">
    <property type="entry name" value="Ribonuclease H-like"/>
    <property type="match status" value="1"/>
</dbReference>
<evidence type="ECO:0000313" key="10">
    <source>
        <dbReference type="Proteomes" id="UP000663887"/>
    </source>
</evidence>
<dbReference type="PANTHER" id="PTHR46481:SF10">
    <property type="entry name" value="ZINC FINGER BED DOMAIN-CONTAINING PROTEIN 39"/>
    <property type="match status" value="1"/>
</dbReference>
<organism evidence="8 10">
    <name type="scientific">Rotaria magnacalcarata</name>
    <dbReference type="NCBI Taxonomy" id="392030"/>
    <lineage>
        <taxon>Eukaryota</taxon>
        <taxon>Metazoa</taxon>
        <taxon>Spiralia</taxon>
        <taxon>Gnathifera</taxon>
        <taxon>Rotifera</taxon>
        <taxon>Eurotatoria</taxon>
        <taxon>Bdelloidea</taxon>
        <taxon>Philodinida</taxon>
        <taxon>Philodinidae</taxon>
        <taxon>Rotaria</taxon>
    </lineage>
</organism>
<feature type="compositionally biased region" description="Low complexity" evidence="6">
    <location>
        <begin position="56"/>
        <end position="70"/>
    </location>
</feature>
<comment type="caution">
    <text evidence="8">The sequence shown here is derived from an EMBL/GenBank/DDBJ whole genome shotgun (WGS) entry which is preliminary data.</text>
</comment>
<feature type="region of interest" description="Disordered" evidence="6">
    <location>
        <begin position="363"/>
        <end position="454"/>
    </location>
</feature>
<dbReference type="GO" id="GO:0008270">
    <property type="term" value="F:zinc ion binding"/>
    <property type="evidence" value="ECO:0007669"/>
    <property type="project" value="UniProtKB-KW"/>
</dbReference>
<keyword evidence="2" id="KW-0479">Metal-binding</keyword>
<evidence type="ECO:0000256" key="2">
    <source>
        <dbReference type="ARBA" id="ARBA00022723"/>
    </source>
</evidence>
<feature type="compositionally biased region" description="Acidic residues" evidence="6">
    <location>
        <begin position="413"/>
        <end position="431"/>
    </location>
</feature>